<dbReference type="Gene3D" id="2.140.10.10">
    <property type="entry name" value="Quinoprotein alcohol dehydrogenase-like superfamily"/>
    <property type="match status" value="1"/>
</dbReference>
<name>Q01XS9_SOLUE</name>
<dbReference type="PANTHER" id="PTHR32303">
    <property type="entry name" value="QUINOPROTEIN ALCOHOL DEHYDROGENASE (CYTOCHROME C)"/>
    <property type="match status" value="1"/>
</dbReference>
<gene>
    <name evidence="7" type="ordered locus">Acid_4577</name>
</gene>
<dbReference type="OrthoDB" id="9794322at2"/>
<evidence type="ECO:0000256" key="4">
    <source>
        <dbReference type="ARBA" id="ARBA00023002"/>
    </source>
</evidence>
<dbReference type="HOGENOM" id="CLU_018478_0_2_0"/>
<comment type="cofactor">
    <cofactor evidence="1">
        <name>pyrroloquinoline quinone</name>
        <dbReference type="ChEBI" id="CHEBI:58442"/>
    </cofactor>
</comment>
<dbReference type="KEGG" id="sus:Acid_4577"/>
<feature type="domain" description="Pyrrolo-quinoline quinone repeat" evidence="6">
    <location>
        <begin position="429"/>
        <end position="516"/>
    </location>
</feature>
<dbReference type="Pfam" id="PF01011">
    <property type="entry name" value="PQQ"/>
    <property type="match status" value="1"/>
</dbReference>
<feature type="domain" description="Pyrrolo-quinoline quinone repeat" evidence="5">
    <location>
        <begin position="32"/>
        <end position="332"/>
    </location>
</feature>
<dbReference type="InterPro" id="IPR011047">
    <property type="entry name" value="Quinoprotein_ADH-like_sf"/>
</dbReference>
<dbReference type="EMBL" id="CP000473">
    <property type="protein sequence ID" value="ABJ85536.1"/>
    <property type="molecule type" value="Genomic_DNA"/>
</dbReference>
<keyword evidence="3" id="KW-0479">Metal-binding</keyword>
<dbReference type="STRING" id="234267.Acid_4577"/>
<dbReference type="InterPro" id="IPR002372">
    <property type="entry name" value="PQQ_rpt_dom"/>
</dbReference>
<accession>Q01XS9</accession>
<evidence type="ECO:0000256" key="1">
    <source>
        <dbReference type="ARBA" id="ARBA00001931"/>
    </source>
</evidence>
<comment type="similarity">
    <text evidence="2">Belongs to the bacterial PQQ dehydrogenase family.</text>
</comment>
<evidence type="ECO:0000256" key="2">
    <source>
        <dbReference type="ARBA" id="ARBA00008156"/>
    </source>
</evidence>
<reference evidence="7" key="1">
    <citation type="submission" date="2006-10" db="EMBL/GenBank/DDBJ databases">
        <title>Complete sequence of Solibacter usitatus Ellin6076.</title>
        <authorList>
            <consortium name="US DOE Joint Genome Institute"/>
            <person name="Copeland A."/>
            <person name="Lucas S."/>
            <person name="Lapidus A."/>
            <person name="Barry K."/>
            <person name="Detter J.C."/>
            <person name="Glavina del Rio T."/>
            <person name="Hammon N."/>
            <person name="Israni S."/>
            <person name="Dalin E."/>
            <person name="Tice H."/>
            <person name="Pitluck S."/>
            <person name="Thompson L.S."/>
            <person name="Brettin T."/>
            <person name="Bruce D."/>
            <person name="Han C."/>
            <person name="Tapia R."/>
            <person name="Gilna P."/>
            <person name="Schmutz J."/>
            <person name="Larimer F."/>
            <person name="Land M."/>
            <person name="Hauser L."/>
            <person name="Kyrpides N."/>
            <person name="Mikhailova N."/>
            <person name="Janssen P.H."/>
            <person name="Kuske C.R."/>
            <person name="Richardson P."/>
        </authorList>
    </citation>
    <scope>NUCLEOTIDE SEQUENCE</scope>
    <source>
        <strain evidence="7">Ellin6076</strain>
    </source>
</reference>
<protein>
    <submittedName>
        <fullName evidence="7">Pyrrolo-quinoline quinone</fullName>
    </submittedName>
</protein>
<organism evidence="7">
    <name type="scientific">Solibacter usitatus (strain Ellin6076)</name>
    <dbReference type="NCBI Taxonomy" id="234267"/>
    <lineage>
        <taxon>Bacteria</taxon>
        <taxon>Pseudomonadati</taxon>
        <taxon>Acidobacteriota</taxon>
        <taxon>Terriglobia</taxon>
        <taxon>Bryobacterales</taxon>
        <taxon>Solibacteraceae</taxon>
        <taxon>Candidatus Solibacter</taxon>
    </lineage>
</organism>
<sequence precursor="true">MRWCALLLCCCPAWGQVSYERLVNAAKEPGNWLTYSGNLQGHRYSPLVELTPANAGNLRVKWAYQLESRGEVSPIVVDGVMYITGPNTAAALDARTGRRLWSWSRPIPKDYQNIGFGRVNRGPAILDDLIFVATLDCYLVALDARSGQERWSSQVADYKPGYSMTLAPLAIRGKVLVGVSGGETGIRGFVDAYDAKTGARAWRFHTIPGPGEPGNDTWPGDSWRTGGGSTWVTGAYDPETNLVYWGIGNPGPDWNPDSRRGDNLYTCSLVALDGDTGKLKWHFQFTPNDSHDWDSTHVPVLFDADVRGTRRKLVAVANRNAFYYVLDRGSGEFLEGRAYARQTWAKGLDDRGRPIVIPGTEPSEAGTLVWPNLNGATVWFSPSYSPREGLLYVAVREIASIYFKRKAEYKPGTFFAGGGEASAPGPPSGAIRALEAATGKMRWEFKMHTAPWAGVLSTAGGLVFSGSDEGNFFALDAKTGKPLWDFQTGGGIAANPISFNIDGKQCVAIAAGRVLYVFSL</sequence>
<evidence type="ECO:0000256" key="3">
    <source>
        <dbReference type="ARBA" id="ARBA00022723"/>
    </source>
</evidence>
<dbReference type="SMART" id="SM00564">
    <property type="entry name" value="PQQ"/>
    <property type="match status" value="6"/>
</dbReference>
<evidence type="ECO:0000259" key="5">
    <source>
        <dbReference type="Pfam" id="PF01011"/>
    </source>
</evidence>
<keyword evidence="4" id="KW-0560">Oxidoreductase</keyword>
<dbReference type="InterPro" id="IPR018391">
    <property type="entry name" value="PQQ_b-propeller_rpt"/>
</dbReference>
<dbReference type="AlphaFoldDB" id="Q01XS9"/>
<dbReference type="InParanoid" id="Q01XS9"/>
<proteinExistence type="inferred from homology"/>
<dbReference type="GO" id="GO:0016614">
    <property type="term" value="F:oxidoreductase activity, acting on CH-OH group of donors"/>
    <property type="evidence" value="ECO:0007669"/>
    <property type="project" value="InterPro"/>
</dbReference>
<evidence type="ECO:0000313" key="7">
    <source>
        <dbReference type="EMBL" id="ABJ85536.1"/>
    </source>
</evidence>
<dbReference type="GO" id="GO:0005509">
    <property type="term" value="F:calcium ion binding"/>
    <property type="evidence" value="ECO:0007669"/>
    <property type="project" value="InterPro"/>
</dbReference>
<evidence type="ECO:0000259" key="6">
    <source>
        <dbReference type="Pfam" id="PF13360"/>
    </source>
</evidence>
<dbReference type="NCBIfam" id="TIGR03075">
    <property type="entry name" value="PQQ_enz_alc_DH"/>
    <property type="match status" value="1"/>
</dbReference>
<dbReference type="SUPFAM" id="SSF50998">
    <property type="entry name" value="Quinoprotein alcohol dehydrogenase-like"/>
    <property type="match status" value="1"/>
</dbReference>
<dbReference type="Pfam" id="PF13360">
    <property type="entry name" value="PQQ_2"/>
    <property type="match status" value="1"/>
</dbReference>
<dbReference type="eggNOG" id="COG4993">
    <property type="taxonomic scope" value="Bacteria"/>
</dbReference>
<dbReference type="InterPro" id="IPR017512">
    <property type="entry name" value="PQQ_MeOH/EtOH_DH"/>
</dbReference>
<dbReference type="GO" id="GO:0016020">
    <property type="term" value="C:membrane"/>
    <property type="evidence" value="ECO:0007669"/>
    <property type="project" value="InterPro"/>
</dbReference>